<gene>
    <name evidence="9" type="ORF">JL102_16935</name>
</gene>
<comment type="caution">
    <text evidence="9">The sequence shown here is derived from an EMBL/GenBank/DDBJ whole genome shotgun (WGS) entry which is preliminary data.</text>
</comment>
<keyword evidence="7 8" id="KW-0472">Membrane</keyword>
<dbReference type="Proteomes" id="UP000659388">
    <property type="component" value="Unassembled WGS sequence"/>
</dbReference>
<evidence type="ECO:0000313" key="9">
    <source>
        <dbReference type="EMBL" id="MBL3657838.1"/>
    </source>
</evidence>
<feature type="transmembrane region" description="Helical" evidence="8">
    <location>
        <begin position="192"/>
        <end position="208"/>
    </location>
</feature>
<feature type="transmembrane region" description="Helical" evidence="8">
    <location>
        <begin position="72"/>
        <end position="90"/>
    </location>
</feature>
<evidence type="ECO:0000256" key="1">
    <source>
        <dbReference type="ARBA" id="ARBA00004651"/>
    </source>
</evidence>
<keyword evidence="2" id="KW-1003">Cell membrane</keyword>
<accession>A0A937FC48</accession>
<evidence type="ECO:0000256" key="8">
    <source>
        <dbReference type="SAM" id="Phobius"/>
    </source>
</evidence>
<evidence type="ECO:0000256" key="7">
    <source>
        <dbReference type="ARBA" id="ARBA00023136"/>
    </source>
</evidence>
<protein>
    <recommendedName>
        <fullName evidence="11">Glycosyltransferase RgtA/B/C/D-like domain-containing protein</fullName>
    </recommendedName>
</protein>
<feature type="transmembrane region" description="Helical" evidence="8">
    <location>
        <begin position="356"/>
        <end position="373"/>
    </location>
</feature>
<dbReference type="AlphaFoldDB" id="A0A937FC48"/>
<feature type="transmembrane region" description="Helical" evidence="8">
    <location>
        <begin position="163"/>
        <end position="185"/>
    </location>
</feature>
<dbReference type="GO" id="GO:0005886">
    <property type="term" value="C:plasma membrane"/>
    <property type="evidence" value="ECO:0007669"/>
    <property type="project" value="UniProtKB-SubCell"/>
</dbReference>
<feature type="transmembrane region" description="Helical" evidence="8">
    <location>
        <begin position="102"/>
        <end position="120"/>
    </location>
</feature>
<keyword evidence="5 8" id="KW-0812">Transmembrane</keyword>
<keyword evidence="4" id="KW-0808">Transferase</keyword>
<dbReference type="GO" id="GO:0009103">
    <property type="term" value="P:lipopolysaccharide biosynthetic process"/>
    <property type="evidence" value="ECO:0007669"/>
    <property type="project" value="UniProtKB-ARBA"/>
</dbReference>
<dbReference type="RefSeq" id="WP_202245623.1">
    <property type="nucleotide sequence ID" value="NZ_JAESIY010000009.1"/>
</dbReference>
<dbReference type="GO" id="GO:0016763">
    <property type="term" value="F:pentosyltransferase activity"/>
    <property type="evidence" value="ECO:0007669"/>
    <property type="project" value="TreeGrafter"/>
</dbReference>
<sequence>MALTFIIAYAYTFDSKVAMLGDNASYYMLGKALSQGEGYVSISSNSHNPNNHFPPGYPAIISVIMLISKDITFIKVFNGLLLMAGLWLLFEVLLRITENKAFSFTITLLSVLNAHLLFYGSIMMSEVPFFFMSMLSLYFFIQVDFDKWTLKSPALVGSILTMVFAYYIRSLGVAILGGYVLFFLFKKNWKYATTYFMSFVVGFLPWFIRGQNLGGSSYMKQLTMINPYQPALGQAGFGDFVDRFFTNFGRYITWEIPSAIFPIKEPTYGGEATGGEWFLGLVLLGVMIYGIWSLPKFRWLIAGYLLGNFAILMIWPDVWIGVRFIVPLAPLLLFVLLNGIYELVKKLYTALGKKKVLSPVYLCVFVLFAFSPVNKIHDQAKKEYSPAWKNYFAMGTWLKRNVKEKVTVSCGKPVLFYLYSDTYTSRYKFAQDPEELIKDLEEREVDYVVIDQVYGNTFRYLLPAVRKHPERFQRIHHLPNPDTYLLKFKR</sequence>
<dbReference type="PANTHER" id="PTHR33908">
    <property type="entry name" value="MANNOSYLTRANSFERASE YKCB-RELATED"/>
    <property type="match status" value="1"/>
</dbReference>
<evidence type="ECO:0000256" key="5">
    <source>
        <dbReference type="ARBA" id="ARBA00022692"/>
    </source>
</evidence>
<comment type="subcellular location">
    <subcellularLocation>
        <location evidence="1">Cell membrane</location>
        <topology evidence="1">Multi-pass membrane protein</topology>
    </subcellularLocation>
</comment>
<dbReference type="EMBL" id="JAESIY010000009">
    <property type="protein sequence ID" value="MBL3657838.1"/>
    <property type="molecule type" value="Genomic_DNA"/>
</dbReference>
<evidence type="ECO:0000256" key="6">
    <source>
        <dbReference type="ARBA" id="ARBA00022989"/>
    </source>
</evidence>
<feature type="transmembrane region" description="Helical" evidence="8">
    <location>
        <begin position="274"/>
        <end position="292"/>
    </location>
</feature>
<reference evidence="9" key="1">
    <citation type="submission" date="2021-01" db="EMBL/GenBank/DDBJ databases">
        <title>Fulvivirga kasyanovii gen. nov., sp nov., a novel member of the phylum Bacteroidetes isolated from seawater in a mussel farm.</title>
        <authorList>
            <person name="Zhao L.-H."/>
            <person name="Wang Z.-J."/>
        </authorList>
    </citation>
    <scope>NUCLEOTIDE SEQUENCE</scope>
    <source>
        <strain evidence="9">2943</strain>
    </source>
</reference>
<evidence type="ECO:0000256" key="2">
    <source>
        <dbReference type="ARBA" id="ARBA00022475"/>
    </source>
</evidence>
<dbReference type="InterPro" id="IPR050297">
    <property type="entry name" value="LipidA_mod_glycosyltrf_83"/>
</dbReference>
<keyword evidence="10" id="KW-1185">Reference proteome</keyword>
<keyword evidence="6 8" id="KW-1133">Transmembrane helix</keyword>
<keyword evidence="3" id="KW-0328">Glycosyltransferase</keyword>
<evidence type="ECO:0000256" key="3">
    <source>
        <dbReference type="ARBA" id="ARBA00022676"/>
    </source>
</evidence>
<evidence type="ECO:0008006" key="11">
    <source>
        <dbReference type="Google" id="ProtNLM"/>
    </source>
</evidence>
<proteinExistence type="predicted"/>
<dbReference type="PANTHER" id="PTHR33908:SF11">
    <property type="entry name" value="MEMBRANE PROTEIN"/>
    <property type="match status" value="1"/>
</dbReference>
<evidence type="ECO:0000256" key="4">
    <source>
        <dbReference type="ARBA" id="ARBA00022679"/>
    </source>
</evidence>
<feature type="transmembrane region" description="Helical" evidence="8">
    <location>
        <begin position="299"/>
        <end position="318"/>
    </location>
</feature>
<organism evidence="9 10">
    <name type="scientific">Fulvivirga sediminis</name>
    <dbReference type="NCBI Taxonomy" id="2803949"/>
    <lineage>
        <taxon>Bacteria</taxon>
        <taxon>Pseudomonadati</taxon>
        <taxon>Bacteroidota</taxon>
        <taxon>Cytophagia</taxon>
        <taxon>Cytophagales</taxon>
        <taxon>Fulvivirgaceae</taxon>
        <taxon>Fulvivirga</taxon>
    </lineage>
</organism>
<name>A0A937FC48_9BACT</name>
<feature type="transmembrane region" description="Helical" evidence="8">
    <location>
        <begin position="324"/>
        <end position="344"/>
    </location>
</feature>
<evidence type="ECO:0000313" key="10">
    <source>
        <dbReference type="Proteomes" id="UP000659388"/>
    </source>
</evidence>